<geneLocation type="mitochondrion" evidence="19"/>
<evidence type="ECO:0000256" key="10">
    <source>
        <dbReference type="ARBA" id="ARBA00022982"/>
    </source>
</evidence>
<evidence type="ECO:0000313" key="19">
    <source>
        <dbReference type="EMBL" id="AAO65639.1"/>
    </source>
</evidence>
<keyword evidence="7 17" id="KW-0812">Transmembrane</keyword>
<keyword evidence="9 17" id="KW-1278">Translocase</keyword>
<dbReference type="GO" id="GO:0005743">
    <property type="term" value="C:mitochondrial inner membrane"/>
    <property type="evidence" value="ECO:0007669"/>
    <property type="project" value="UniProtKB-SubCell"/>
</dbReference>
<evidence type="ECO:0000256" key="2">
    <source>
        <dbReference type="ARBA" id="ARBA00007012"/>
    </source>
</evidence>
<gene>
    <name evidence="19" type="primary">nad2</name>
</gene>
<dbReference type="EMBL" id="AY184223">
    <property type="protein sequence ID" value="AAO65639.1"/>
    <property type="molecule type" value="Genomic_DNA"/>
</dbReference>
<evidence type="ECO:0000256" key="16">
    <source>
        <dbReference type="ARBA" id="ARBA00049551"/>
    </source>
</evidence>
<keyword evidence="6 17" id="KW-0679">Respiratory chain</keyword>
<dbReference type="GO" id="GO:0006120">
    <property type="term" value="P:mitochondrial electron transport, NADH to ubiquinone"/>
    <property type="evidence" value="ECO:0007669"/>
    <property type="project" value="InterPro"/>
</dbReference>
<keyword evidence="12 17" id="KW-0520">NAD</keyword>
<feature type="transmembrane region" description="Helical" evidence="17">
    <location>
        <begin position="6"/>
        <end position="31"/>
    </location>
</feature>
<feature type="transmembrane region" description="Helical" evidence="17">
    <location>
        <begin position="150"/>
        <end position="169"/>
    </location>
</feature>
<comment type="function">
    <text evidence="17">Core subunit of the mitochondrial membrane respiratory chain NADH dehydrogenase (Complex I) which catalyzes electron transfer from NADH through the respiratory chain, using ubiquinone as an electron acceptor. Essential for the catalytic activity and assembly of complex I.</text>
</comment>
<evidence type="ECO:0000256" key="3">
    <source>
        <dbReference type="ARBA" id="ARBA00012944"/>
    </source>
</evidence>
<evidence type="ECO:0000259" key="18">
    <source>
        <dbReference type="Pfam" id="PF00361"/>
    </source>
</evidence>
<evidence type="ECO:0000256" key="5">
    <source>
        <dbReference type="ARBA" id="ARBA00022448"/>
    </source>
</evidence>
<feature type="transmembrane region" description="Helical" evidence="17">
    <location>
        <begin position="57"/>
        <end position="74"/>
    </location>
</feature>
<dbReference type="AlphaFoldDB" id="Q6Y400"/>
<feature type="transmembrane region" description="Helical" evidence="17">
    <location>
        <begin position="239"/>
        <end position="263"/>
    </location>
</feature>
<dbReference type="PANTHER" id="PTHR46552">
    <property type="entry name" value="NADH-UBIQUINONE OXIDOREDUCTASE CHAIN 2"/>
    <property type="match status" value="1"/>
</dbReference>
<dbReference type="Pfam" id="PF00361">
    <property type="entry name" value="Proton_antipo_M"/>
    <property type="match status" value="1"/>
</dbReference>
<proteinExistence type="inferred from homology"/>
<evidence type="ECO:0000256" key="12">
    <source>
        <dbReference type="ARBA" id="ARBA00023027"/>
    </source>
</evidence>
<evidence type="ECO:0000256" key="7">
    <source>
        <dbReference type="ARBA" id="ARBA00022692"/>
    </source>
</evidence>
<evidence type="ECO:0000256" key="4">
    <source>
        <dbReference type="ARBA" id="ARBA00021008"/>
    </source>
</evidence>
<dbReference type="InterPro" id="IPR050175">
    <property type="entry name" value="Complex_I_Subunit_2"/>
</dbReference>
<feature type="transmembrane region" description="Helical" evidence="17">
    <location>
        <begin position="119"/>
        <end position="144"/>
    </location>
</feature>
<evidence type="ECO:0000256" key="6">
    <source>
        <dbReference type="ARBA" id="ARBA00022660"/>
    </source>
</evidence>
<keyword evidence="11 17" id="KW-1133">Transmembrane helix</keyword>
<dbReference type="GO" id="GO:0008137">
    <property type="term" value="F:NADH dehydrogenase (ubiquinone) activity"/>
    <property type="evidence" value="ECO:0007669"/>
    <property type="project" value="UniProtKB-EC"/>
</dbReference>
<keyword evidence="13 17" id="KW-0830">Ubiquinone</keyword>
<evidence type="ECO:0000256" key="13">
    <source>
        <dbReference type="ARBA" id="ARBA00023075"/>
    </source>
</evidence>
<comment type="subcellular location">
    <subcellularLocation>
        <location evidence="1 17">Mitochondrion inner membrane</location>
        <topology evidence="1 17">Multi-pass membrane protein</topology>
    </subcellularLocation>
</comment>
<evidence type="ECO:0000256" key="17">
    <source>
        <dbReference type="RuleBase" id="RU003403"/>
    </source>
</evidence>
<evidence type="ECO:0000256" key="11">
    <source>
        <dbReference type="ARBA" id="ARBA00022989"/>
    </source>
</evidence>
<comment type="similarity">
    <text evidence="2 17">Belongs to the complex I subunit 2 family.</text>
</comment>
<evidence type="ECO:0000256" key="8">
    <source>
        <dbReference type="ARBA" id="ARBA00022792"/>
    </source>
</evidence>
<sequence>MTSLLFYISSVLISIIGCGLSNNWILVWLWVELNSLALIPILSSNVTPRSIEATSKYFLFQAAGSAILLFGILLRNYNIDNLYISGPYSLLELFIIIFALTMKMGIFPNHFWFIDVMQGINFIGGFFVAILSKIIPIYLIISISGNPNQVILNVIGISSVVIGSIFGVQQTQLRKLIALSSVAHLGWMIIIFATTGNNWLGITLFFSYAIMVTPLFWAGNMFSIEHLSKTINLSNNSMLNTTMCLTILSIAGFPPLLGFFYKWIMFLSIVQTENFLIISILILASLFSLYFYIQICLSFYMTYWPTIKIGFNNFYSNKPVGHYLHEQPSRQNILLFYLIWIVSPLSSFWNL</sequence>
<dbReference type="InterPro" id="IPR003917">
    <property type="entry name" value="NADH_UbQ_OxRdtase_chain2"/>
</dbReference>
<evidence type="ECO:0000256" key="9">
    <source>
        <dbReference type="ARBA" id="ARBA00022967"/>
    </source>
</evidence>
<keyword evidence="5" id="KW-0813">Transport</keyword>
<keyword evidence="8 17" id="KW-0999">Mitochondrion inner membrane</keyword>
<feature type="transmembrane region" description="Helical" evidence="17">
    <location>
        <begin position="176"/>
        <end position="193"/>
    </location>
</feature>
<keyword evidence="15 17" id="KW-0472">Membrane</keyword>
<name>Q6Y400_OPHLU</name>
<dbReference type="EC" id="7.1.1.2" evidence="3 17"/>
<feature type="transmembrane region" description="Helical" evidence="17">
    <location>
        <begin position="86"/>
        <end position="107"/>
    </location>
</feature>
<accession>Q6Y400</accession>
<feature type="transmembrane region" description="Helical" evidence="17">
    <location>
        <begin position="199"/>
        <end position="218"/>
    </location>
</feature>
<feature type="transmembrane region" description="Helical" evidence="17">
    <location>
        <begin position="333"/>
        <end position="349"/>
    </location>
</feature>
<keyword evidence="14 17" id="KW-0496">Mitochondrion</keyword>
<feature type="domain" description="NADH:quinone oxidoreductase/Mrp antiporter transmembrane" evidence="18">
    <location>
        <begin position="21"/>
        <end position="287"/>
    </location>
</feature>
<keyword evidence="10 17" id="KW-0249">Electron transport</keyword>
<evidence type="ECO:0000256" key="15">
    <source>
        <dbReference type="ARBA" id="ARBA00023136"/>
    </source>
</evidence>
<dbReference type="PRINTS" id="PR01436">
    <property type="entry name" value="NADHDHGNASE2"/>
</dbReference>
<evidence type="ECO:0000256" key="14">
    <source>
        <dbReference type="ARBA" id="ARBA00023128"/>
    </source>
</evidence>
<evidence type="ECO:0000256" key="1">
    <source>
        <dbReference type="ARBA" id="ARBA00004448"/>
    </source>
</evidence>
<comment type="catalytic activity">
    <reaction evidence="16 17">
        <text>a ubiquinone + NADH + 5 H(+)(in) = a ubiquinol + NAD(+) + 4 H(+)(out)</text>
        <dbReference type="Rhea" id="RHEA:29091"/>
        <dbReference type="Rhea" id="RHEA-COMP:9565"/>
        <dbReference type="Rhea" id="RHEA-COMP:9566"/>
        <dbReference type="ChEBI" id="CHEBI:15378"/>
        <dbReference type="ChEBI" id="CHEBI:16389"/>
        <dbReference type="ChEBI" id="CHEBI:17976"/>
        <dbReference type="ChEBI" id="CHEBI:57540"/>
        <dbReference type="ChEBI" id="CHEBI:57945"/>
        <dbReference type="EC" id="7.1.1.2"/>
    </reaction>
</comment>
<organism evidence="19">
    <name type="scientific">Ophiura luetkenii</name>
    <name type="common">Grey brittle star</name>
    <name type="synonym">Ophioglypha luetkenii</name>
    <dbReference type="NCBI Taxonomy" id="869195"/>
    <lineage>
        <taxon>Eukaryota</taxon>
        <taxon>Metazoa</taxon>
        <taxon>Echinodermata</taxon>
        <taxon>Eleutherozoa</taxon>
        <taxon>Asterozoa</taxon>
        <taxon>Ophiuroidea</taxon>
        <taxon>Myophiuroidea</taxon>
        <taxon>Metophiurida</taxon>
        <taxon>Ophintegrida</taxon>
        <taxon>Amphilepidida</taxon>
        <taxon>Ophiurina</taxon>
        <taxon>Chilophiurina</taxon>
        <taxon>Ophiuridae</taxon>
        <taxon>Ophiurinae</taxon>
        <taxon>Ophiura</taxon>
    </lineage>
</organism>
<protein>
    <recommendedName>
        <fullName evidence="4 17">NADH-ubiquinone oxidoreductase chain 2</fullName>
        <ecNumber evidence="3 17">7.1.1.2</ecNumber>
    </recommendedName>
</protein>
<dbReference type="PANTHER" id="PTHR46552:SF1">
    <property type="entry name" value="NADH-UBIQUINONE OXIDOREDUCTASE CHAIN 2"/>
    <property type="match status" value="1"/>
</dbReference>
<dbReference type="InterPro" id="IPR001750">
    <property type="entry name" value="ND/Mrp_TM"/>
</dbReference>
<feature type="transmembrane region" description="Helical" evidence="17">
    <location>
        <begin position="275"/>
        <end position="293"/>
    </location>
</feature>
<reference evidence="19" key="1">
    <citation type="journal article" date="2004" name="Mol. Phylogenet. Evol.">
        <title>Complete mitochondrial genome DNA sequence for two ophiuroids and a holothuroid: the utility of protein gene sequence and gene maps in the analyses of deep deuterostome phylogeny.</title>
        <authorList>
            <person name="Scouras A."/>
            <person name="Beckenbach K."/>
            <person name="Arndt A."/>
            <person name="Smith M.J."/>
        </authorList>
    </citation>
    <scope>NUCLEOTIDE SEQUENCE</scope>
</reference>